<organism evidence="12 13">
    <name type="scientific">Cyclotella cryptica</name>
    <dbReference type="NCBI Taxonomy" id="29204"/>
    <lineage>
        <taxon>Eukaryota</taxon>
        <taxon>Sar</taxon>
        <taxon>Stramenopiles</taxon>
        <taxon>Ochrophyta</taxon>
        <taxon>Bacillariophyta</taxon>
        <taxon>Coscinodiscophyceae</taxon>
        <taxon>Thalassiosirophycidae</taxon>
        <taxon>Stephanodiscales</taxon>
        <taxon>Stephanodiscaceae</taxon>
        <taxon>Cyclotella</taxon>
    </lineage>
</organism>
<evidence type="ECO:0000256" key="7">
    <source>
        <dbReference type="ARBA" id="ARBA00023010"/>
    </source>
</evidence>
<sequence length="595" mass="62574">MHQIDYDIHFEDLKRGTTWEQYYPCKGVERERSLFPLERDSTFRGEYPDFNTMTSVAGENDPPTEVKETSEQPKTTIEEPPSASTPNGDKSPESTNDESTQNKNATPSAIDKSESRPSDAAQPSSKSHPEGEYQSDDDDVDKSESRPSDAAQPSSKKRRSNIQLNKDEHPEGEYQSDDDDDDINDEGGKRSDPFQKASAEVLKGRKIVKASKKWGGSSNDGEKGRGAFANVNLVGSVGAPAVSTGEANGDSKGNGTASSPAASAPASTSIFGSSAKVPSFGSAAASSSSGFGKSTFGSGFGAVANGFGSIKAAASFTEEDKSEKDSSPKAFGQGFGSVSTGFGAANSSSSAAVAGFGSSGADSATANADSVSTSAFAAGSTANTSPAKKFIMQPSVSITNGEEDEDCVCEVRAKLFRMAPVAPEQETEEAETKESVVPSVPSTAGRMELKKDDDKQKEGTNDGASDGKEEVKMDWHEVGIGPVRILKRKENSFASSNTTGNNGSSQEEDGSKAFARVVQRRETAPGGQGTKLILNVRLIPDLCRVHRKSEKCIQLDAPSIDGDGSGRTVGGYLFRVKTAAEADSLQTSLEKMLAP</sequence>
<feature type="region of interest" description="Disordered" evidence="10">
    <location>
        <begin position="419"/>
        <end position="474"/>
    </location>
</feature>
<feature type="region of interest" description="Disordered" evidence="10">
    <location>
        <begin position="489"/>
        <end position="509"/>
    </location>
</feature>
<dbReference type="GO" id="GO:0015031">
    <property type="term" value="P:protein transport"/>
    <property type="evidence" value="ECO:0007669"/>
    <property type="project" value="UniProtKB-KW"/>
</dbReference>
<dbReference type="Proteomes" id="UP001516023">
    <property type="component" value="Unassembled WGS sequence"/>
</dbReference>
<keyword evidence="3" id="KW-0677">Repeat</keyword>
<keyword evidence="13" id="KW-1185">Reference proteome</keyword>
<evidence type="ECO:0000313" key="12">
    <source>
        <dbReference type="EMBL" id="KAL3801007.1"/>
    </source>
</evidence>
<feature type="compositionally biased region" description="Acidic residues" evidence="10">
    <location>
        <begin position="174"/>
        <end position="185"/>
    </location>
</feature>
<feature type="compositionally biased region" description="Low complexity" evidence="10">
    <location>
        <begin position="256"/>
        <end position="268"/>
    </location>
</feature>
<keyword evidence="2" id="KW-0813">Transport</keyword>
<evidence type="ECO:0000256" key="2">
    <source>
        <dbReference type="ARBA" id="ARBA00022448"/>
    </source>
</evidence>
<dbReference type="GO" id="GO:0005643">
    <property type="term" value="C:nuclear pore"/>
    <property type="evidence" value="ECO:0007669"/>
    <property type="project" value="UniProtKB-SubCell"/>
</dbReference>
<evidence type="ECO:0000256" key="9">
    <source>
        <dbReference type="ARBA" id="ARBA00023242"/>
    </source>
</evidence>
<feature type="domain" description="RanBD1" evidence="11">
    <location>
        <begin position="383"/>
        <end position="595"/>
    </location>
</feature>
<proteinExistence type="predicted"/>
<reference evidence="12 13" key="1">
    <citation type="journal article" date="2020" name="G3 (Bethesda)">
        <title>Improved Reference Genome for Cyclotella cryptica CCMP332, a Model for Cell Wall Morphogenesis, Salinity Adaptation, and Lipid Production in Diatoms (Bacillariophyta).</title>
        <authorList>
            <person name="Roberts W.R."/>
            <person name="Downey K.M."/>
            <person name="Ruck E.C."/>
            <person name="Traller J.C."/>
            <person name="Alverson A.J."/>
        </authorList>
    </citation>
    <scope>NUCLEOTIDE SEQUENCE [LARGE SCALE GENOMIC DNA]</scope>
    <source>
        <strain evidence="12 13">CCMP332</strain>
    </source>
</reference>
<evidence type="ECO:0000256" key="8">
    <source>
        <dbReference type="ARBA" id="ARBA00023132"/>
    </source>
</evidence>
<dbReference type="InterPro" id="IPR045255">
    <property type="entry name" value="RanBP1-like"/>
</dbReference>
<comment type="caution">
    <text evidence="12">The sequence shown here is derived from an EMBL/GenBank/DDBJ whole genome shotgun (WGS) entry which is preliminary data.</text>
</comment>
<keyword evidence="9" id="KW-0539">Nucleus</keyword>
<keyword evidence="6" id="KW-0007">Acetylation</keyword>
<keyword evidence="5" id="KW-0653">Protein transport</keyword>
<gene>
    <name evidence="12" type="ORF">HJC23_002300</name>
</gene>
<dbReference type="AlphaFoldDB" id="A0ABD3QLH3"/>
<dbReference type="SMART" id="SM00160">
    <property type="entry name" value="RanBD"/>
    <property type="match status" value="1"/>
</dbReference>
<dbReference type="GO" id="GO:0051028">
    <property type="term" value="P:mRNA transport"/>
    <property type="evidence" value="ECO:0007669"/>
    <property type="project" value="UniProtKB-KW"/>
</dbReference>
<evidence type="ECO:0000256" key="1">
    <source>
        <dbReference type="ARBA" id="ARBA00004567"/>
    </source>
</evidence>
<dbReference type="EMBL" id="JABMIG020000029">
    <property type="protein sequence ID" value="KAL3801007.1"/>
    <property type="molecule type" value="Genomic_DNA"/>
</dbReference>
<feature type="compositionally biased region" description="Basic and acidic residues" evidence="10">
    <location>
        <begin position="37"/>
        <end position="47"/>
    </location>
</feature>
<dbReference type="Gene3D" id="2.30.29.30">
    <property type="entry name" value="Pleckstrin-homology domain (PH domain)/Phosphotyrosine-binding domain (PTB)"/>
    <property type="match status" value="1"/>
</dbReference>
<dbReference type="PANTHER" id="PTHR23138">
    <property type="entry name" value="RAN BINDING PROTEIN"/>
    <property type="match status" value="1"/>
</dbReference>
<evidence type="ECO:0000259" key="11">
    <source>
        <dbReference type="PROSITE" id="PS50196"/>
    </source>
</evidence>
<keyword evidence="4" id="KW-0509">mRNA transport</keyword>
<feature type="compositionally biased region" description="Basic and acidic residues" evidence="10">
    <location>
        <begin position="447"/>
        <end position="474"/>
    </location>
</feature>
<feature type="compositionally biased region" description="Low complexity" evidence="10">
    <location>
        <begin position="495"/>
        <end position="505"/>
    </location>
</feature>
<evidence type="ECO:0000256" key="5">
    <source>
        <dbReference type="ARBA" id="ARBA00022927"/>
    </source>
</evidence>
<keyword evidence="8" id="KW-0906">Nuclear pore complex</keyword>
<feature type="compositionally biased region" description="Polar residues" evidence="10">
    <location>
        <begin position="82"/>
        <end position="107"/>
    </location>
</feature>
<evidence type="ECO:0000313" key="13">
    <source>
        <dbReference type="Proteomes" id="UP001516023"/>
    </source>
</evidence>
<dbReference type="PROSITE" id="PS50196">
    <property type="entry name" value="RANBD1"/>
    <property type="match status" value="1"/>
</dbReference>
<feature type="compositionally biased region" description="Polar residues" evidence="10">
    <location>
        <begin position="367"/>
        <end position="386"/>
    </location>
</feature>
<dbReference type="InterPro" id="IPR011993">
    <property type="entry name" value="PH-like_dom_sf"/>
</dbReference>
<feature type="region of interest" description="Disordered" evidence="10">
    <location>
        <begin position="239"/>
        <end position="268"/>
    </location>
</feature>
<dbReference type="SUPFAM" id="SSF50729">
    <property type="entry name" value="PH domain-like"/>
    <property type="match status" value="1"/>
</dbReference>
<feature type="compositionally biased region" description="Low complexity" evidence="10">
    <location>
        <begin position="345"/>
        <end position="366"/>
    </location>
</feature>
<comment type="subcellular location">
    <subcellularLocation>
        <location evidence="1">Nucleus</location>
        <location evidence="1">Nuclear pore complex</location>
    </subcellularLocation>
</comment>
<evidence type="ECO:0000256" key="10">
    <source>
        <dbReference type="SAM" id="MobiDB-lite"/>
    </source>
</evidence>
<feature type="region of interest" description="Disordered" evidence="10">
    <location>
        <begin position="37"/>
        <end position="226"/>
    </location>
</feature>
<dbReference type="PANTHER" id="PTHR23138:SF183">
    <property type="entry name" value="RANBD1 DOMAIN-CONTAINING PROTEIN"/>
    <property type="match status" value="1"/>
</dbReference>
<protein>
    <recommendedName>
        <fullName evidence="11">RanBD1 domain-containing protein</fullName>
    </recommendedName>
</protein>
<dbReference type="InterPro" id="IPR000156">
    <property type="entry name" value="Ran_bind_dom"/>
</dbReference>
<dbReference type="InterPro" id="IPR015007">
    <property type="entry name" value="NUP2/50/61"/>
</dbReference>
<name>A0ABD3QLH3_9STRA</name>
<evidence type="ECO:0000256" key="4">
    <source>
        <dbReference type="ARBA" id="ARBA00022816"/>
    </source>
</evidence>
<evidence type="ECO:0000256" key="6">
    <source>
        <dbReference type="ARBA" id="ARBA00022990"/>
    </source>
</evidence>
<feature type="region of interest" description="Disordered" evidence="10">
    <location>
        <begin position="345"/>
        <end position="404"/>
    </location>
</feature>
<accession>A0ABD3QLH3</accession>
<evidence type="ECO:0000256" key="3">
    <source>
        <dbReference type="ARBA" id="ARBA00022737"/>
    </source>
</evidence>
<dbReference type="Pfam" id="PF08911">
    <property type="entry name" value="NUP50"/>
    <property type="match status" value="1"/>
</dbReference>
<keyword evidence="7" id="KW-0811">Translocation</keyword>